<evidence type="ECO:0000256" key="1">
    <source>
        <dbReference type="ARBA" id="ARBA00022676"/>
    </source>
</evidence>
<dbReference type="Pfam" id="PF03808">
    <property type="entry name" value="Glyco_tran_WecG"/>
    <property type="match status" value="1"/>
</dbReference>
<evidence type="ECO:0000313" key="3">
    <source>
        <dbReference type="EMBL" id="ABI71228.1"/>
    </source>
</evidence>
<dbReference type="eggNOG" id="COG1922">
    <property type="taxonomic scope" value="Bacteria"/>
</dbReference>
<dbReference type="GeneID" id="41836735"/>
<reference evidence="3 4" key="1">
    <citation type="submission" date="2006-08" db="EMBL/GenBank/DDBJ databases">
        <title>Complete sequence of Shewanella frigidimarina NCIMB 400.</title>
        <authorList>
            <consortium name="US DOE Joint Genome Institute"/>
            <person name="Copeland A."/>
            <person name="Lucas S."/>
            <person name="Lapidus A."/>
            <person name="Barry K."/>
            <person name="Detter J.C."/>
            <person name="Glavina del Rio T."/>
            <person name="Hammon N."/>
            <person name="Israni S."/>
            <person name="Dalin E."/>
            <person name="Tice H."/>
            <person name="Pitluck S."/>
            <person name="Fredrickson J.K."/>
            <person name="Kolker E."/>
            <person name="McCuel L.A."/>
            <person name="DiChristina T."/>
            <person name="Nealson K.H."/>
            <person name="Newman D."/>
            <person name="Tiedje J.M."/>
            <person name="Zhou J."/>
            <person name="Romine M.F."/>
            <person name="Culley D.E."/>
            <person name="Serres M."/>
            <person name="Chertkov O."/>
            <person name="Brettin T."/>
            <person name="Bruce D."/>
            <person name="Han C."/>
            <person name="Tapia R."/>
            <person name="Gilna P."/>
            <person name="Schmutz J."/>
            <person name="Larimer F."/>
            <person name="Land M."/>
            <person name="Hauser L."/>
            <person name="Kyrpides N."/>
            <person name="Mikhailova N."/>
            <person name="Richardson P."/>
        </authorList>
    </citation>
    <scope>NUCLEOTIDE SEQUENCE [LARGE SCALE GENOMIC DNA]</scope>
    <source>
        <strain evidence="3 4">NCIMB 400</strain>
    </source>
</reference>
<dbReference type="CDD" id="cd06533">
    <property type="entry name" value="Glyco_transf_WecG_TagA"/>
    <property type="match status" value="1"/>
</dbReference>
<dbReference type="KEGG" id="sfr:Sfri_1375"/>
<dbReference type="OrthoDB" id="9808602at2"/>
<dbReference type="GO" id="GO:0016758">
    <property type="term" value="F:hexosyltransferase activity"/>
    <property type="evidence" value="ECO:0007669"/>
    <property type="project" value="TreeGrafter"/>
</dbReference>
<evidence type="ECO:0000256" key="2">
    <source>
        <dbReference type="ARBA" id="ARBA00022679"/>
    </source>
</evidence>
<organism evidence="3 4">
    <name type="scientific">Shewanella frigidimarina (strain NCIMB 400)</name>
    <dbReference type="NCBI Taxonomy" id="318167"/>
    <lineage>
        <taxon>Bacteria</taxon>
        <taxon>Pseudomonadati</taxon>
        <taxon>Pseudomonadota</taxon>
        <taxon>Gammaproteobacteria</taxon>
        <taxon>Alteromonadales</taxon>
        <taxon>Shewanellaceae</taxon>
        <taxon>Shewanella</taxon>
    </lineage>
</organism>
<dbReference type="PANTHER" id="PTHR34136:SF1">
    <property type="entry name" value="UDP-N-ACETYL-D-MANNOSAMINURONIC ACID TRANSFERASE"/>
    <property type="match status" value="1"/>
</dbReference>
<dbReference type="NCBIfam" id="TIGR00696">
    <property type="entry name" value="wecG_tagA_cpsF"/>
    <property type="match status" value="1"/>
</dbReference>
<keyword evidence="2 3" id="KW-0808">Transferase</keyword>
<proteinExistence type="predicted"/>
<gene>
    <name evidence="3" type="ordered locus">Sfri_1375</name>
</gene>
<dbReference type="EMBL" id="CP000447">
    <property type="protein sequence ID" value="ABI71228.1"/>
    <property type="molecule type" value="Genomic_DNA"/>
</dbReference>
<dbReference type="AlphaFoldDB" id="Q084T7"/>
<keyword evidence="1" id="KW-0328">Glycosyltransferase</keyword>
<protein>
    <submittedName>
        <fullName evidence="3">Glycosyl transferase, WecB/TagA/CpsF family protein</fullName>
    </submittedName>
</protein>
<dbReference type="CAZy" id="GT26">
    <property type="family name" value="Glycosyltransferase Family 26"/>
</dbReference>
<evidence type="ECO:0000313" key="4">
    <source>
        <dbReference type="Proteomes" id="UP000000684"/>
    </source>
</evidence>
<dbReference type="Proteomes" id="UP000000684">
    <property type="component" value="Chromosome"/>
</dbReference>
<dbReference type="RefSeq" id="WP_011636849.1">
    <property type="nucleotide sequence ID" value="NC_008345.1"/>
</dbReference>
<dbReference type="PANTHER" id="PTHR34136">
    <property type="match status" value="1"/>
</dbReference>
<dbReference type="STRING" id="318167.Sfri_1375"/>
<accession>Q084T7</accession>
<dbReference type="HOGENOM" id="CLU_063203_3_0_6"/>
<sequence length="267" mass="30568">MNIFEVDKVNVGGIPTACIDRKELANLIGEHCVNNKNEEIKKSIVIFSNNGHAISIANTSSEAMKLLLQADLIHADGQSVVTFSKWVKGRNIPERTATTDMIHDIPNYFESNINHFLLGCENDIVENACKLMSKRYKNFKISGFNDGFFSIEEEDEIIDKINSSRVDVLWVGLGKPKEQEFCIRNKEKLNVSVIITCGGCYNYITNDYPRAPVWMQKIGFEWLHRMSTNPRKLFYRYLTTNPHAVYCVIKNEIIFMKNKNNSNINGF</sequence>
<dbReference type="InterPro" id="IPR004629">
    <property type="entry name" value="WecG_TagA_CpsF"/>
</dbReference>
<name>Q084T7_SHEFN</name>
<keyword evidence="4" id="KW-1185">Reference proteome</keyword>